<dbReference type="RefSeq" id="WP_206087030.1">
    <property type="nucleotide sequence ID" value="NZ_CP065053.1"/>
</dbReference>
<accession>A0AA48W7V9</accession>
<dbReference type="EMBL" id="CP065053">
    <property type="protein sequence ID" value="QPI47301.1"/>
    <property type="molecule type" value="Genomic_DNA"/>
</dbReference>
<protein>
    <recommendedName>
        <fullName evidence="4">Lipoprotein</fullName>
    </recommendedName>
</protein>
<gene>
    <name evidence="2" type="ORF">IV454_16885</name>
</gene>
<evidence type="ECO:0000313" key="2">
    <source>
        <dbReference type="EMBL" id="QPI47301.1"/>
    </source>
</evidence>
<organism evidence="2 3">
    <name type="scientific">Massilia antarctica</name>
    <dbReference type="NCBI Taxonomy" id="2765360"/>
    <lineage>
        <taxon>Bacteria</taxon>
        <taxon>Pseudomonadati</taxon>
        <taxon>Pseudomonadota</taxon>
        <taxon>Betaproteobacteria</taxon>
        <taxon>Burkholderiales</taxon>
        <taxon>Oxalobacteraceae</taxon>
        <taxon>Telluria group</taxon>
        <taxon>Massilia</taxon>
    </lineage>
</organism>
<evidence type="ECO:0000313" key="3">
    <source>
        <dbReference type="Proteomes" id="UP000662888"/>
    </source>
</evidence>
<name>A0AA48W7V9_9BURK</name>
<dbReference type="PROSITE" id="PS51257">
    <property type="entry name" value="PROKAR_LIPOPROTEIN"/>
    <property type="match status" value="1"/>
</dbReference>
<feature type="signal peptide" evidence="1">
    <location>
        <begin position="1"/>
        <end position="24"/>
    </location>
</feature>
<evidence type="ECO:0008006" key="4">
    <source>
        <dbReference type="Google" id="ProtNLM"/>
    </source>
</evidence>
<reference evidence="2 3" key="1">
    <citation type="submission" date="2020-11" db="EMBL/GenBank/DDBJ databases">
        <authorList>
            <person name="Sun Q."/>
        </authorList>
    </citation>
    <scope>NUCLEOTIDE SEQUENCE [LARGE SCALE GENOMIC DNA]</scope>
    <source>
        <strain evidence="2 3">P8398</strain>
    </source>
</reference>
<feature type="chain" id="PRO_5047001407" description="Lipoprotein" evidence="1">
    <location>
        <begin position="25"/>
        <end position="93"/>
    </location>
</feature>
<sequence length="93" mass="9419">MRPFLSLALAALLAGCSSSGPVQTGKDTYMIAKTSGGGMFVSGATVKADLIQEGVAFCAKNGKTLELISGVGKNAIPFARTSSAEISFKCVGD</sequence>
<dbReference type="Proteomes" id="UP000662888">
    <property type="component" value="Chromosome"/>
</dbReference>
<keyword evidence="3" id="KW-1185">Reference proteome</keyword>
<evidence type="ECO:0000256" key="1">
    <source>
        <dbReference type="SAM" id="SignalP"/>
    </source>
</evidence>
<proteinExistence type="predicted"/>
<keyword evidence="1" id="KW-0732">Signal</keyword>